<dbReference type="PANTHER" id="PTHR21180:SF32">
    <property type="entry name" value="ENDONUCLEASE_EXONUCLEASE_PHOSPHATASE FAMILY DOMAIN-CONTAINING PROTEIN 1"/>
    <property type="match status" value="1"/>
</dbReference>
<reference evidence="2 3" key="1">
    <citation type="submission" date="2018-08" db="EMBL/GenBank/DDBJ databases">
        <title>Paraburkholderia sp. DHOM06 isolated from forest soil.</title>
        <authorList>
            <person name="Gao Z.-H."/>
            <person name="Qiu L.-H."/>
        </authorList>
    </citation>
    <scope>NUCLEOTIDE SEQUENCE [LARGE SCALE GENOMIC DNA]</scope>
    <source>
        <strain evidence="2 3">DHOM06</strain>
    </source>
</reference>
<feature type="chain" id="PRO_5017586236" evidence="1">
    <location>
        <begin position="30"/>
        <end position="126"/>
    </location>
</feature>
<keyword evidence="3" id="KW-1185">Reference proteome</keyword>
<evidence type="ECO:0000313" key="2">
    <source>
        <dbReference type="EMBL" id="RDU97055.1"/>
    </source>
</evidence>
<gene>
    <name evidence="2" type="ORF">DWV00_20620</name>
</gene>
<dbReference type="InterPro" id="IPR010994">
    <property type="entry name" value="RuvA_2-like"/>
</dbReference>
<dbReference type="AlphaFoldDB" id="A0A3D8JWI1"/>
<dbReference type="GO" id="GO:0015628">
    <property type="term" value="P:protein secretion by the type II secretion system"/>
    <property type="evidence" value="ECO:0007669"/>
    <property type="project" value="TreeGrafter"/>
</dbReference>
<dbReference type="GO" id="GO:0003677">
    <property type="term" value="F:DNA binding"/>
    <property type="evidence" value="ECO:0007669"/>
    <property type="project" value="UniProtKB-KW"/>
</dbReference>
<dbReference type="SUPFAM" id="SSF47781">
    <property type="entry name" value="RuvA domain 2-like"/>
    <property type="match status" value="1"/>
</dbReference>
<dbReference type="GO" id="GO:0015627">
    <property type="term" value="C:type II protein secretion system complex"/>
    <property type="evidence" value="ECO:0007669"/>
    <property type="project" value="TreeGrafter"/>
</dbReference>
<dbReference type="InterPro" id="IPR051675">
    <property type="entry name" value="Endo/Exo/Phosphatase_dom_1"/>
</dbReference>
<keyword evidence="1" id="KW-0732">Signal</keyword>
<dbReference type="OrthoDB" id="8687931at2"/>
<dbReference type="Pfam" id="PF12836">
    <property type="entry name" value="HHH_3"/>
    <property type="match status" value="1"/>
</dbReference>
<name>A0A3D8JWI1_9BURK</name>
<dbReference type="RefSeq" id="WP_115535452.1">
    <property type="nucleotide sequence ID" value="NZ_QRGA01000011.1"/>
</dbReference>
<keyword evidence="2" id="KW-0238">DNA-binding</keyword>
<sequence>MLEHFRAVVRFLLFAVALAAAPPALFAHAANVDVNTADEAALRAIKGIGPAKAKAIVDERATGGFFKDADDLGRRVKGLGGRSVERLRAEGLTVGGVSSGAMLAERPYAATGCAVLYNRTDSHCSR</sequence>
<organism evidence="2 3">
    <name type="scientific">Trinickia dinghuensis</name>
    <dbReference type="NCBI Taxonomy" id="2291023"/>
    <lineage>
        <taxon>Bacteria</taxon>
        <taxon>Pseudomonadati</taxon>
        <taxon>Pseudomonadota</taxon>
        <taxon>Betaproteobacteria</taxon>
        <taxon>Burkholderiales</taxon>
        <taxon>Burkholderiaceae</taxon>
        <taxon>Trinickia</taxon>
    </lineage>
</organism>
<evidence type="ECO:0000313" key="3">
    <source>
        <dbReference type="Proteomes" id="UP000256838"/>
    </source>
</evidence>
<evidence type="ECO:0000256" key="1">
    <source>
        <dbReference type="SAM" id="SignalP"/>
    </source>
</evidence>
<protein>
    <submittedName>
        <fullName evidence="2">ComEA family DNA-binding protein</fullName>
    </submittedName>
</protein>
<accession>A0A3D8JWI1</accession>
<dbReference type="Proteomes" id="UP000256838">
    <property type="component" value="Unassembled WGS sequence"/>
</dbReference>
<dbReference type="Gene3D" id="1.10.150.320">
    <property type="entry name" value="Photosystem II 12 kDa extrinsic protein"/>
    <property type="match status" value="1"/>
</dbReference>
<proteinExistence type="predicted"/>
<dbReference type="PANTHER" id="PTHR21180">
    <property type="entry name" value="ENDONUCLEASE/EXONUCLEASE/PHOSPHATASE FAMILY DOMAIN-CONTAINING PROTEIN 1"/>
    <property type="match status" value="1"/>
</dbReference>
<comment type="caution">
    <text evidence="2">The sequence shown here is derived from an EMBL/GenBank/DDBJ whole genome shotgun (WGS) entry which is preliminary data.</text>
</comment>
<feature type="signal peptide" evidence="1">
    <location>
        <begin position="1"/>
        <end position="29"/>
    </location>
</feature>
<dbReference type="EMBL" id="QRGA01000011">
    <property type="protein sequence ID" value="RDU97055.1"/>
    <property type="molecule type" value="Genomic_DNA"/>
</dbReference>